<keyword evidence="1" id="KW-1003">Cell membrane</keyword>
<organism evidence="6 7">
    <name type="scientific">Paenibacillus gyeongsangnamensis</name>
    <dbReference type="NCBI Taxonomy" id="3388067"/>
    <lineage>
        <taxon>Bacteria</taxon>
        <taxon>Bacillati</taxon>
        <taxon>Bacillota</taxon>
        <taxon>Bacilli</taxon>
        <taxon>Bacillales</taxon>
        <taxon>Paenibacillaceae</taxon>
        <taxon>Paenibacillus</taxon>
    </lineage>
</organism>
<evidence type="ECO:0000256" key="3">
    <source>
        <dbReference type="ARBA" id="ARBA00022989"/>
    </source>
</evidence>
<keyword evidence="3 5" id="KW-1133">Transmembrane helix</keyword>
<keyword evidence="7" id="KW-1185">Reference proteome</keyword>
<evidence type="ECO:0000256" key="1">
    <source>
        <dbReference type="ARBA" id="ARBA00022475"/>
    </source>
</evidence>
<dbReference type="InterPro" id="IPR003810">
    <property type="entry name" value="Mntp/YtaF"/>
</dbReference>
<proteinExistence type="predicted"/>
<dbReference type="RefSeq" id="WP_269880518.1">
    <property type="nucleotide sequence ID" value="NZ_JAQAGZ010000003.1"/>
</dbReference>
<dbReference type="Pfam" id="PF02659">
    <property type="entry name" value="Mntp"/>
    <property type="match status" value="1"/>
</dbReference>
<reference evidence="6 7" key="1">
    <citation type="submission" date="2022-12" db="EMBL/GenBank/DDBJ databases">
        <title>Draft genome sequence of Paenibacillus sp. dW9.</title>
        <authorList>
            <person name="Choi E.-W."/>
            <person name="Kim D.-U."/>
        </authorList>
    </citation>
    <scope>NUCLEOTIDE SEQUENCE [LARGE SCALE GENOMIC DNA]</scope>
    <source>
        <strain evidence="7">dW9</strain>
    </source>
</reference>
<dbReference type="InterPro" id="IPR014205">
    <property type="entry name" value="Spore_YtaF"/>
</dbReference>
<comment type="caution">
    <text evidence="6">The sequence shown here is derived from an EMBL/GenBank/DDBJ whole genome shotgun (WGS) entry which is preliminary data.</text>
</comment>
<sequence>MLKFSQHFWIGISTISQHPQYNDSNLSRRSETEMQWLIILGFAVSSSIDNLGVGISYGIRGIRIGFLSNLIIAIICFLFSETGILFGQWLSAVLPGIFPILVGAFLLFIIGIRIILLAVPRKPHSGPEQAEASEPPAKSISGILKNPEIADVDKSGEIGLSEACVLGVALSANAVTNGLGAGLLGLSPLAISLTAALGSFLTVWAGVALGRRVAAVRIGNLTLGQFGTLLSGIIILIIAGHSLL</sequence>
<dbReference type="PANTHER" id="PTHR35529">
    <property type="entry name" value="MANGANESE EFFLUX PUMP MNTP-RELATED"/>
    <property type="match status" value="1"/>
</dbReference>
<feature type="transmembrane region" description="Helical" evidence="5">
    <location>
        <begin position="163"/>
        <end position="183"/>
    </location>
</feature>
<feature type="transmembrane region" description="Helical" evidence="5">
    <location>
        <begin position="36"/>
        <end position="59"/>
    </location>
</feature>
<feature type="transmembrane region" description="Helical" evidence="5">
    <location>
        <begin position="96"/>
        <end position="119"/>
    </location>
</feature>
<evidence type="ECO:0000313" key="7">
    <source>
        <dbReference type="Proteomes" id="UP001527882"/>
    </source>
</evidence>
<dbReference type="NCBIfam" id="TIGR02840">
    <property type="entry name" value="spore_YtaF"/>
    <property type="match status" value="1"/>
</dbReference>
<feature type="transmembrane region" description="Helical" evidence="5">
    <location>
        <begin position="189"/>
        <end position="209"/>
    </location>
</feature>
<keyword evidence="4 5" id="KW-0472">Membrane</keyword>
<protein>
    <submittedName>
        <fullName evidence="6">Sporulation membrane protein YtaF</fullName>
    </submittedName>
</protein>
<dbReference type="EMBL" id="JAQAGZ010000003">
    <property type="protein sequence ID" value="MCZ8511765.1"/>
    <property type="molecule type" value="Genomic_DNA"/>
</dbReference>
<keyword evidence="2 5" id="KW-0812">Transmembrane</keyword>
<evidence type="ECO:0000256" key="5">
    <source>
        <dbReference type="SAM" id="Phobius"/>
    </source>
</evidence>
<gene>
    <name evidence="6" type="primary">ytaF</name>
    <name evidence="6" type="ORF">O9H85_04870</name>
</gene>
<dbReference type="PANTHER" id="PTHR35529:SF2">
    <property type="entry name" value="SPORULATION PROTEIN YTAF-RELATED"/>
    <property type="match status" value="1"/>
</dbReference>
<evidence type="ECO:0000256" key="4">
    <source>
        <dbReference type="ARBA" id="ARBA00023136"/>
    </source>
</evidence>
<dbReference type="Proteomes" id="UP001527882">
    <property type="component" value="Unassembled WGS sequence"/>
</dbReference>
<name>A0ABT4Q4Y5_9BACL</name>
<accession>A0ABT4Q4Y5</accession>
<evidence type="ECO:0000313" key="6">
    <source>
        <dbReference type="EMBL" id="MCZ8511765.1"/>
    </source>
</evidence>
<evidence type="ECO:0000256" key="2">
    <source>
        <dbReference type="ARBA" id="ARBA00022692"/>
    </source>
</evidence>
<feature type="transmembrane region" description="Helical" evidence="5">
    <location>
        <begin position="66"/>
        <end position="90"/>
    </location>
</feature>
<feature type="transmembrane region" description="Helical" evidence="5">
    <location>
        <begin position="221"/>
        <end position="243"/>
    </location>
</feature>